<dbReference type="Proteomes" id="UP000188268">
    <property type="component" value="Unassembled WGS sequence"/>
</dbReference>
<keyword evidence="1" id="KW-0812">Transmembrane</keyword>
<accession>A0A1R3HD23</accession>
<evidence type="ECO:0000313" key="2">
    <source>
        <dbReference type="EMBL" id="OMO68232.1"/>
    </source>
</evidence>
<sequence length="72" mass="7639">MAYRNKGESNIRSGRPKPAVGEAISTDVSVQSVSVSLTEYSLGSRSVVGTSFFLGSSFLCGFLQIVSANFKD</sequence>
<dbReference type="AlphaFoldDB" id="A0A1R3HD23"/>
<dbReference type="EMBL" id="AWWV01012223">
    <property type="protein sequence ID" value="OMO68232.1"/>
    <property type="molecule type" value="Genomic_DNA"/>
</dbReference>
<protein>
    <submittedName>
        <fullName evidence="2">Uncharacterized protein</fullName>
    </submittedName>
</protein>
<feature type="transmembrane region" description="Helical" evidence="1">
    <location>
        <begin position="47"/>
        <end position="66"/>
    </location>
</feature>
<evidence type="ECO:0000256" key="1">
    <source>
        <dbReference type="SAM" id="Phobius"/>
    </source>
</evidence>
<organism evidence="2 3">
    <name type="scientific">Corchorus capsularis</name>
    <name type="common">Jute</name>
    <dbReference type="NCBI Taxonomy" id="210143"/>
    <lineage>
        <taxon>Eukaryota</taxon>
        <taxon>Viridiplantae</taxon>
        <taxon>Streptophyta</taxon>
        <taxon>Embryophyta</taxon>
        <taxon>Tracheophyta</taxon>
        <taxon>Spermatophyta</taxon>
        <taxon>Magnoliopsida</taxon>
        <taxon>eudicotyledons</taxon>
        <taxon>Gunneridae</taxon>
        <taxon>Pentapetalae</taxon>
        <taxon>rosids</taxon>
        <taxon>malvids</taxon>
        <taxon>Malvales</taxon>
        <taxon>Malvaceae</taxon>
        <taxon>Grewioideae</taxon>
        <taxon>Apeibeae</taxon>
        <taxon>Corchorus</taxon>
    </lineage>
</organism>
<name>A0A1R3HD23_COCAP</name>
<keyword evidence="1" id="KW-0472">Membrane</keyword>
<keyword evidence="1" id="KW-1133">Transmembrane helix</keyword>
<comment type="caution">
    <text evidence="2">The sequence shown here is derived from an EMBL/GenBank/DDBJ whole genome shotgun (WGS) entry which is preliminary data.</text>
</comment>
<proteinExistence type="predicted"/>
<reference evidence="2 3" key="1">
    <citation type="submission" date="2013-09" db="EMBL/GenBank/DDBJ databases">
        <title>Corchorus capsularis genome sequencing.</title>
        <authorList>
            <person name="Alam M."/>
            <person name="Haque M.S."/>
            <person name="Islam M.S."/>
            <person name="Emdad E.M."/>
            <person name="Islam M.M."/>
            <person name="Ahmed B."/>
            <person name="Halim A."/>
            <person name="Hossen Q.M.M."/>
            <person name="Hossain M.Z."/>
            <person name="Ahmed R."/>
            <person name="Khan M.M."/>
            <person name="Islam R."/>
            <person name="Rashid M.M."/>
            <person name="Khan S.A."/>
            <person name="Rahman M.S."/>
            <person name="Alam M."/>
        </authorList>
    </citation>
    <scope>NUCLEOTIDE SEQUENCE [LARGE SCALE GENOMIC DNA]</scope>
    <source>
        <strain evidence="3">cv. CVL-1</strain>
        <tissue evidence="2">Whole seedling</tissue>
    </source>
</reference>
<evidence type="ECO:0000313" key="3">
    <source>
        <dbReference type="Proteomes" id="UP000188268"/>
    </source>
</evidence>
<gene>
    <name evidence="2" type="ORF">CCACVL1_20018</name>
</gene>
<keyword evidence="3" id="KW-1185">Reference proteome</keyword>
<dbReference type="Gramene" id="OMO68232">
    <property type="protein sequence ID" value="OMO68232"/>
    <property type="gene ID" value="CCACVL1_20018"/>
</dbReference>